<dbReference type="Pfam" id="PF00929">
    <property type="entry name" value="RNase_T"/>
    <property type="match status" value="1"/>
</dbReference>
<sequence>MEIQGETIWRGGDGMSMGTSENLWTTAQYGAGGQGGETIPMLLGSPKEKQQQHATKKKTVCQHHPGRAVNKIFTCCFRQIPSDGCVLADHHSFPPEQLSNLEKEWMFHSTPPLLPQSPVSSGLSPKRRRRKTFANTSTSQEHRVAVALDCEMGTAQTGDRELIRLTVVDFFTGAALIDSLVLPSVPMQHYNTRYSGVTAAMMREASRSGNCIRGRDATREALWRFIGPQTVVVVHGGENDMTSLRWICENVVDTFILAGDMKRAAKLKGGRSLKSLSLELLGRKVQEGKKGHDSLEDALATRELANWFVQQA</sequence>
<dbReference type="EMBL" id="JAGHQM010000957">
    <property type="protein sequence ID" value="KAH0556968.1"/>
    <property type="molecule type" value="Genomic_DNA"/>
</dbReference>
<dbReference type="GO" id="GO:0000027">
    <property type="term" value="P:ribosomal large subunit assembly"/>
    <property type="evidence" value="ECO:0007669"/>
    <property type="project" value="TreeGrafter"/>
</dbReference>
<evidence type="ECO:0000256" key="1">
    <source>
        <dbReference type="ARBA" id="ARBA00022552"/>
    </source>
</evidence>
<dbReference type="GO" id="GO:0004527">
    <property type="term" value="F:exonuclease activity"/>
    <property type="evidence" value="ECO:0007669"/>
    <property type="project" value="UniProtKB-KW"/>
</dbReference>
<dbReference type="GO" id="GO:0003676">
    <property type="term" value="F:nucleic acid binding"/>
    <property type="evidence" value="ECO:0007669"/>
    <property type="project" value="InterPro"/>
</dbReference>
<dbReference type="SUPFAM" id="SSF53098">
    <property type="entry name" value="Ribonuclease H-like"/>
    <property type="match status" value="1"/>
</dbReference>
<evidence type="ECO:0000256" key="3">
    <source>
        <dbReference type="ARBA" id="ARBA00022801"/>
    </source>
</evidence>
<dbReference type="PANTHER" id="PTHR12801:SF45">
    <property type="entry name" value="RNA EXONUCLEASE 4"/>
    <property type="match status" value="1"/>
</dbReference>
<protein>
    <recommendedName>
        <fullName evidence="7">Exonuclease domain-containing protein</fullName>
    </recommendedName>
</protein>
<dbReference type="SMART" id="SM00479">
    <property type="entry name" value="EXOIII"/>
    <property type="match status" value="1"/>
</dbReference>
<feature type="region of interest" description="Disordered" evidence="6">
    <location>
        <begin position="116"/>
        <end position="138"/>
    </location>
</feature>
<keyword evidence="4" id="KW-0269">Exonuclease</keyword>
<comment type="caution">
    <text evidence="8">The sequence shown here is derived from an EMBL/GenBank/DDBJ whole genome shotgun (WGS) entry which is preliminary data.</text>
</comment>
<feature type="domain" description="Exonuclease" evidence="7">
    <location>
        <begin position="144"/>
        <end position="312"/>
    </location>
</feature>
<evidence type="ECO:0000256" key="4">
    <source>
        <dbReference type="ARBA" id="ARBA00022839"/>
    </source>
</evidence>
<evidence type="ECO:0000313" key="9">
    <source>
        <dbReference type="Proteomes" id="UP000750711"/>
    </source>
</evidence>
<accession>A0A9P8L9S5</accession>
<reference evidence="8" key="1">
    <citation type="submission" date="2021-03" db="EMBL/GenBank/DDBJ databases">
        <title>Comparative genomics and phylogenomic investigation of the class Geoglossomycetes provide insights into ecological specialization and systematics.</title>
        <authorList>
            <person name="Melie T."/>
            <person name="Pirro S."/>
            <person name="Miller A.N."/>
            <person name="Quandt A."/>
        </authorList>
    </citation>
    <scope>NUCLEOTIDE SEQUENCE</scope>
    <source>
        <strain evidence="8">CAQ_001_2017</strain>
    </source>
</reference>
<keyword evidence="3" id="KW-0378">Hydrolase</keyword>
<name>A0A9P8L9S5_9PEZI</name>
<evidence type="ECO:0000256" key="6">
    <source>
        <dbReference type="SAM" id="MobiDB-lite"/>
    </source>
</evidence>
<dbReference type="InterPro" id="IPR036397">
    <property type="entry name" value="RNaseH_sf"/>
</dbReference>
<evidence type="ECO:0000259" key="7">
    <source>
        <dbReference type="SMART" id="SM00479"/>
    </source>
</evidence>
<proteinExistence type="predicted"/>
<dbReference type="GO" id="GO:0006364">
    <property type="term" value="P:rRNA processing"/>
    <property type="evidence" value="ECO:0007669"/>
    <property type="project" value="UniProtKB-KW"/>
</dbReference>
<dbReference type="InterPro" id="IPR047021">
    <property type="entry name" value="REXO1/3/4-like"/>
</dbReference>
<dbReference type="GO" id="GO:0005634">
    <property type="term" value="C:nucleus"/>
    <property type="evidence" value="ECO:0007669"/>
    <property type="project" value="TreeGrafter"/>
</dbReference>
<organism evidence="8 9">
    <name type="scientific">Trichoglossum hirsutum</name>
    <dbReference type="NCBI Taxonomy" id="265104"/>
    <lineage>
        <taxon>Eukaryota</taxon>
        <taxon>Fungi</taxon>
        <taxon>Dikarya</taxon>
        <taxon>Ascomycota</taxon>
        <taxon>Pezizomycotina</taxon>
        <taxon>Geoglossomycetes</taxon>
        <taxon>Geoglossales</taxon>
        <taxon>Geoglossaceae</taxon>
        <taxon>Trichoglossum</taxon>
    </lineage>
</organism>
<keyword evidence="1" id="KW-0698">rRNA processing</keyword>
<keyword evidence="2" id="KW-0540">Nuclease</keyword>
<dbReference type="Gene3D" id="3.30.420.10">
    <property type="entry name" value="Ribonuclease H-like superfamily/Ribonuclease H"/>
    <property type="match status" value="1"/>
</dbReference>
<dbReference type="PANTHER" id="PTHR12801">
    <property type="entry name" value="RNA EXONUCLEASE REXO1 / RECO3 FAMILY MEMBER-RELATED"/>
    <property type="match status" value="1"/>
</dbReference>
<dbReference type="AlphaFoldDB" id="A0A9P8L9S5"/>
<dbReference type="CDD" id="cd06137">
    <property type="entry name" value="DEDDh_RNase"/>
    <property type="match status" value="1"/>
</dbReference>
<keyword evidence="9" id="KW-1185">Reference proteome</keyword>
<dbReference type="Proteomes" id="UP000750711">
    <property type="component" value="Unassembled WGS sequence"/>
</dbReference>
<evidence type="ECO:0000256" key="2">
    <source>
        <dbReference type="ARBA" id="ARBA00022722"/>
    </source>
</evidence>
<gene>
    <name evidence="8" type="ORF">GP486_005244</name>
</gene>
<dbReference type="InterPro" id="IPR013520">
    <property type="entry name" value="Ribonucl_H"/>
</dbReference>
<evidence type="ECO:0000256" key="5">
    <source>
        <dbReference type="ARBA" id="ARBA00025599"/>
    </source>
</evidence>
<evidence type="ECO:0000313" key="8">
    <source>
        <dbReference type="EMBL" id="KAH0556968.1"/>
    </source>
</evidence>
<dbReference type="InterPro" id="IPR012337">
    <property type="entry name" value="RNaseH-like_sf"/>
</dbReference>
<comment type="function">
    <text evidence="5">Exoribonuclease involved in ribosome biosynthesis. Involved in the processing of ITS1, the internal transcribed spacer localized between the 18S and 5.8S rRNAs.</text>
</comment>